<name>A0A4S1CGX9_9BACT</name>
<evidence type="ECO:0000313" key="2">
    <source>
        <dbReference type="EMBL" id="TGU72845.1"/>
    </source>
</evidence>
<accession>A0A4S1CGX9</accession>
<dbReference type="InterPro" id="IPR041071">
    <property type="entry name" value="DAHP_snth_FXD"/>
</dbReference>
<dbReference type="Gene3D" id="3.30.70.1140">
    <property type="entry name" value="Phospho-2-dehydro-3-deoxyheptonate aldolase, domain 1"/>
    <property type="match status" value="1"/>
</dbReference>
<dbReference type="Pfam" id="PF18152">
    <property type="entry name" value="DAHP_snth_FXD"/>
    <property type="match status" value="1"/>
</dbReference>
<gene>
    <name evidence="2" type="ORF">E4633_11190</name>
</gene>
<dbReference type="AlphaFoldDB" id="A0A4S1CGX9"/>
<dbReference type="EMBL" id="SRSC01000002">
    <property type="protein sequence ID" value="TGU72845.1"/>
    <property type="molecule type" value="Genomic_DNA"/>
</dbReference>
<evidence type="ECO:0000313" key="3">
    <source>
        <dbReference type="Proteomes" id="UP000306416"/>
    </source>
</evidence>
<dbReference type="SUPFAM" id="SSF51569">
    <property type="entry name" value="Aldolase"/>
    <property type="match status" value="1"/>
</dbReference>
<proteinExistence type="predicted"/>
<evidence type="ECO:0000259" key="1">
    <source>
        <dbReference type="Pfam" id="PF18152"/>
    </source>
</evidence>
<protein>
    <recommendedName>
        <fullName evidence="1">DAHP synthase ferredoxin-like domain-containing protein</fullName>
    </recommendedName>
</protein>
<sequence>MLIVMRKTADEKAQEEIKSYLIERGFDIHQSTGANRVIIGVIGDTENIPEADIQAFPGVLQVVRIAKEE</sequence>
<dbReference type="Proteomes" id="UP000306416">
    <property type="component" value="Unassembled WGS sequence"/>
</dbReference>
<reference evidence="2 3" key="1">
    <citation type="submission" date="2019-04" db="EMBL/GenBank/DDBJ databases">
        <title>Geobacter oryzae sp. nov., ferric-reducing bacteria isolated from paddy soil.</title>
        <authorList>
            <person name="Xu Z."/>
            <person name="Masuda Y."/>
            <person name="Itoh H."/>
            <person name="Senoo K."/>
        </authorList>
    </citation>
    <scope>NUCLEOTIDE SEQUENCE [LARGE SCALE GENOMIC DNA]</scope>
    <source>
        <strain evidence="2 3">Red111</strain>
    </source>
</reference>
<dbReference type="RefSeq" id="WP_135870312.1">
    <property type="nucleotide sequence ID" value="NZ_SRSC01000002.1"/>
</dbReference>
<organism evidence="2 3">
    <name type="scientific">Geomonas terrae</name>
    <dbReference type="NCBI Taxonomy" id="2562681"/>
    <lineage>
        <taxon>Bacteria</taxon>
        <taxon>Pseudomonadati</taxon>
        <taxon>Thermodesulfobacteriota</taxon>
        <taxon>Desulfuromonadia</taxon>
        <taxon>Geobacterales</taxon>
        <taxon>Geobacteraceae</taxon>
        <taxon>Geomonas</taxon>
    </lineage>
</organism>
<comment type="caution">
    <text evidence="2">The sequence shown here is derived from an EMBL/GenBank/DDBJ whole genome shotgun (WGS) entry which is preliminary data.</text>
</comment>
<feature type="domain" description="DAHP synthase ferredoxin-like" evidence="1">
    <location>
        <begin position="1"/>
        <end position="67"/>
    </location>
</feature>
<keyword evidence="3" id="KW-1185">Reference proteome</keyword>